<reference evidence="5 6" key="1">
    <citation type="submission" date="2018-08" db="EMBL/GenBank/DDBJ databases">
        <title>Aeromicrobium sp. M2KJ-4, whole genome shotgun sequence.</title>
        <authorList>
            <person name="Tuo L."/>
        </authorList>
    </citation>
    <scope>NUCLEOTIDE SEQUENCE [LARGE SCALE GENOMIC DNA]</scope>
    <source>
        <strain evidence="5 6">M2KJ-4</strain>
    </source>
</reference>
<dbReference type="InterPro" id="IPR050922">
    <property type="entry name" value="LytR/CpsA/Psr_CW_biosynth"/>
</dbReference>
<feature type="transmembrane region" description="Helical" evidence="3">
    <location>
        <begin position="95"/>
        <end position="114"/>
    </location>
</feature>
<keyword evidence="3" id="KW-1133">Transmembrane helix</keyword>
<dbReference type="EMBL" id="QUBR01000001">
    <property type="protein sequence ID" value="REK72172.1"/>
    <property type="molecule type" value="Genomic_DNA"/>
</dbReference>
<dbReference type="PANTHER" id="PTHR33392:SF6">
    <property type="entry name" value="POLYISOPRENYL-TEICHOIC ACID--PEPTIDOGLYCAN TEICHOIC ACID TRANSFERASE TAGU"/>
    <property type="match status" value="1"/>
</dbReference>
<sequence length="487" mass="52417">MSDVPTSVLGGSYDRPADTSARIQFRRALTLMAMTLVMPGSAQLVAGDKRVGRISLRVWLGFLVAGLVLLVVSLTSRTGLFSLMTNSTLLTLGRWTLIAGAIAWVALMIDAWRLGRPLEMGRRHRLWMTGLNSALCFVTAGAMFFAAHMVSTSQSFVGTVFSASTTSAPESGRYNVLLLGGDSGPDRSGVRPDSLTVASIDKDTGRTVLIGLPRNLQDVPFKPGTVMDKEFPNGFDCEGCYLNSVNTWANDHADRYGTKSPGIRATMDAVEEITGLKLNYYAMVNMKGFAKLVDAVGGVTMNVRERTAIGGIGSPIRGYIKAGKQKLTGDQALWYSRSRVQNNDFSRMGRQKCVMNAMMQQLSPKKVLLNVGKIASSGKELLSTDIPQKDLDVFMDLALKAKSQKVSTVSLVPPVIYTGNPDYVKVRDMIDAAIDEAEGTNAAAKSHLATAALAMPATAEQKVEQKAAEQKKDPVQANQSSDLASAC</sequence>
<keyword evidence="3" id="KW-0812">Transmembrane</keyword>
<feature type="transmembrane region" description="Helical" evidence="3">
    <location>
        <begin position="58"/>
        <end position="75"/>
    </location>
</feature>
<name>A0A371P8E4_9ACTN</name>
<keyword evidence="6" id="KW-1185">Reference proteome</keyword>
<dbReference type="InterPro" id="IPR004474">
    <property type="entry name" value="LytR_CpsA_psr"/>
</dbReference>
<feature type="region of interest" description="Disordered" evidence="2">
    <location>
        <begin position="462"/>
        <end position="487"/>
    </location>
</feature>
<feature type="compositionally biased region" description="Polar residues" evidence="2">
    <location>
        <begin position="476"/>
        <end position="487"/>
    </location>
</feature>
<protein>
    <submittedName>
        <fullName evidence="5">LytR family transcriptional regulator</fullName>
    </submittedName>
</protein>
<feature type="compositionally biased region" description="Basic and acidic residues" evidence="2">
    <location>
        <begin position="462"/>
        <end position="474"/>
    </location>
</feature>
<evidence type="ECO:0000313" key="5">
    <source>
        <dbReference type="EMBL" id="REK72172.1"/>
    </source>
</evidence>
<comment type="caution">
    <text evidence="5">The sequence shown here is derived from an EMBL/GenBank/DDBJ whole genome shotgun (WGS) entry which is preliminary data.</text>
</comment>
<evidence type="ECO:0000256" key="3">
    <source>
        <dbReference type="SAM" id="Phobius"/>
    </source>
</evidence>
<dbReference type="Proteomes" id="UP000265581">
    <property type="component" value="Unassembled WGS sequence"/>
</dbReference>
<dbReference type="Gene3D" id="3.40.630.190">
    <property type="entry name" value="LCP protein"/>
    <property type="match status" value="1"/>
</dbReference>
<feature type="transmembrane region" description="Helical" evidence="3">
    <location>
        <begin position="28"/>
        <end position="46"/>
    </location>
</feature>
<feature type="transmembrane region" description="Helical" evidence="3">
    <location>
        <begin position="126"/>
        <end position="147"/>
    </location>
</feature>
<keyword evidence="3" id="KW-0472">Membrane</keyword>
<evidence type="ECO:0000256" key="2">
    <source>
        <dbReference type="SAM" id="MobiDB-lite"/>
    </source>
</evidence>
<proteinExistence type="inferred from homology"/>
<accession>A0A371P8E4</accession>
<gene>
    <name evidence="5" type="ORF">DX116_00535</name>
</gene>
<dbReference type="RefSeq" id="WP_119702306.1">
    <property type="nucleotide sequence ID" value="NZ_JBHSOI010000001.1"/>
</dbReference>
<comment type="similarity">
    <text evidence="1">Belongs to the LytR/CpsA/Psr (LCP) family.</text>
</comment>
<evidence type="ECO:0000313" key="6">
    <source>
        <dbReference type="Proteomes" id="UP000265581"/>
    </source>
</evidence>
<dbReference type="AlphaFoldDB" id="A0A371P8E4"/>
<feature type="domain" description="Cell envelope-related transcriptional attenuator" evidence="4">
    <location>
        <begin position="192"/>
        <end position="362"/>
    </location>
</feature>
<dbReference type="Pfam" id="PF03816">
    <property type="entry name" value="LytR_cpsA_psr"/>
    <property type="match status" value="1"/>
</dbReference>
<evidence type="ECO:0000256" key="1">
    <source>
        <dbReference type="ARBA" id="ARBA00006068"/>
    </source>
</evidence>
<organism evidence="5 6">
    <name type="scientific">Aeromicrobium endophyticum</name>
    <dbReference type="NCBI Taxonomy" id="2292704"/>
    <lineage>
        <taxon>Bacteria</taxon>
        <taxon>Bacillati</taxon>
        <taxon>Actinomycetota</taxon>
        <taxon>Actinomycetes</taxon>
        <taxon>Propionibacteriales</taxon>
        <taxon>Nocardioidaceae</taxon>
        <taxon>Aeromicrobium</taxon>
    </lineage>
</organism>
<evidence type="ECO:0000259" key="4">
    <source>
        <dbReference type="Pfam" id="PF03816"/>
    </source>
</evidence>
<dbReference type="PANTHER" id="PTHR33392">
    <property type="entry name" value="POLYISOPRENYL-TEICHOIC ACID--PEPTIDOGLYCAN TEICHOIC ACID TRANSFERASE TAGU"/>
    <property type="match status" value="1"/>
</dbReference>
<dbReference type="OrthoDB" id="3573673at2"/>
<dbReference type="NCBIfam" id="TIGR00350">
    <property type="entry name" value="lytR_cpsA_psr"/>
    <property type="match status" value="1"/>
</dbReference>